<sequence length="80" mass="8479">INSLPAPCLCALPGSAQHRNLVPAVSSGHSGTPIVVWDLAQVGQSVITSLLTKCERSHGTRLLTTALYHVTSCEQSRLTQ</sequence>
<protein>
    <submittedName>
        <fullName evidence="1">Uncharacterized protein</fullName>
    </submittedName>
</protein>
<feature type="non-terminal residue" evidence="1">
    <location>
        <position position="1"/>
    </location>
</feature>
<keyword evidence="2" id="KW-1185">Reference proteome</keyword>
<organism evidence="1 2">
    <name type="scientific">Staurois parvus</name>
    <dbReference type="NCBI Taxonomy" id="386267"/>
    <lineage>
        <taxon>Eukaryota</taxon>
        <taxon>Metazoa</taxon>
        <taxon>Chordata</taxon>
        <taxon>Craniata</taxon>
        <taxon>Vertebrata</taxon>
        <taxon>Euteleostomi</taxon>
        <taxon>Amphibia</taxon>
        <taxon>Batrachia</taxon>
        <taxon>Anura</taxon>
        <taxon>Neobatrachia</taxon>
        <taxon>Ranoidea</taxon>
        <taxon>Ranidae</taxon>
        <taxon>Staurois</taxon>
    </lineage>
</organism>
<evidence type="ECO:0000313" key="1">
    <source>
        <dbReference type="EMBL" id="CAI9608534.1"/>
    </source>
</evidence>
<feature type="non-terminal residue" evidence="1">
    <location>
        <position position="80"/>
    </location>
</feature>
<dbReference type="Proteomes" id="UP001162483">
    <property type="component" value="Unassembled WGS sequence"/>
</dbReference>
<proteinExistence type="predicted"/>
<dbReference type="EMBL" id="CATNWA010018623">
    <property type="protein sequence ID" value="CAI9608534.1"/>
    <property type="molecule type" value="Genomic_DNA"/>
</dbReference>
<name>A0ABN9GGH9_9NEOB</name>
<gene>
    <name evidence="1" type="ORF">SPARVUS_LOCUS14120897</name>
</gene>
<reference evidence="1" key="1">
    <citation type="submission" date="2023-05" db="EMBL/GenBank/DDBJ databases">
        <authorList>
            <person name="Stuckert A."/>
        </authorList>
    </citation>
    <scope>NUCLEOTIDE SEQUENCE</scope>
</reference>
<accession>A0ABN9GGH9</accession>
<evidence type="ECO:0000313" key="2">
    <source>
        <dbReference type="Proteomes" id="UP001162483"/>
    </source>
</evidence>
<comment type="caution">
    <text evidence="1">The sequence shown here is derived from an EMBL/GenBank/DDBJ whole genome shotgun (WGS) entry which is preliminary data.</text>
</comment>